<feature type="region of interest" description="Disordered" evidence="2">
    <location>
        <begin position="80"/>
        <end position="109"/>
    </location>
</feature>
<dbReference type="Pfam" id="PF07910">
    <property type="entry name" value="Peptidase_C78"/>
    <property type="match status" value="1"/>
</dbReference>
<sequence length="611" mass="68124">MSTCPVCGQVQNADQSAFAYHVNSHFDAGPSTPMPTPPPIRTSQEKSNINQEQENGTQESCPICDFPLSFLKPTEAETHVNGCLDGPTPSTQAISKRRRPSISTREEEDDDLDLDYDFIVPTDLNLQGNRGRSQEEGVDEGWDGPAKPGGWMDWTGRKVERGDQWYVLFIPDSNPTEDIQNCGEAEFRVNRWDPLDGSTSDITSNFSPGVIPILAQTLRTSSHHGTTRRAVLCRDVTHIKGIWKFDMGWGCGYRNALMSISSLLSVPTYQSIFDRQNNGAEPGVRRVQGWIQEAWEEGHDPEGRRQLKGKVLGTRKWIGPSDLYAMFTYKGIPCELYDFPKPKDPKDGSRTAHIALQQWVKAYFSDNTEYQSNGDSKSAFDVLMRTQDGGSGRGEVIRITKKFPLILQHSGHSRTIVGYEENSRGDINLLLFDPGRSMPKDIRTTAISHLSQFRRPSLPSPDPEPSSSSFRPHILKKRSSSISATHEPARPFSPPYTNGRAEIDYSTSQFNLALSHQVDPAHPRGGVLPLGDDEEITPSGWVRKKLSKVKSCTANEVGELDVLKTLNYFRVNLGNLSRHTEYQVLAFTGLGVLSASEREKRKVVSSTVVRT</sequence>
<organism evidence="4">
    <name type="scientific">Kwoniella bestiolae CBS 10118</name>
    <dbReference type="NCBI Taxonomy" id="1296100"/>
    <lineage>
        <taxon>Eukaryota</taxon>
        <taxon>Fungi</taxon>
        <taxon>Dikarya</taxon>
        <taxon>Basidiomycota</taxon>
        <taxon>Agaricomycotina</taxon>
        <taxon>Tremellomycetes</taxon>
        <taxon>Tremellales</taxon>
        <taxon>Cryptococcaceae</taxon>
        <taxon>Kwoniella</taxon>
    </lineage>
</organism>
<dbReference type="STRING" id="1296100.A0A1B9FWM4"/>
<evidence type="ECO:0000313" key="4">
    <source>
        <dbReference type="EMBL" id="OCF23168.1"/>
    </source>
</evidence>
<dbReference type="VEuPathDB" id="FungiDB:I302_07521"/>
<dbReference type="EMBL" id="KI894024">
    <property type="protein sequence ID" value="OCF23168.1"/>
    <property type="molecule type" value="Genomic_DNA"/>
</dbReference>
<proteinExistence type="predicted"/>
<feature type="region of interest" description="Disordered" evidence="2">
    <location>
        <begin position="450"/>
        <end position="500"/>
    </location>
</feature>
<dbReference type="InterPro" id="IPR012462">
    <property type="entry name" value="UFSP1/2_DUB_cat"/>
</dbReference>
<accession>A0A1B9FWM4</accession>
<dbReference type="Gene3D" id="3.90.70.130">
    <property type="match status" value="1"/>
</dbReference>
<keyword evidence="1" id="KW-0378">Hydrolase</keyword>
<dbReference type="OrthoDB" id="288987at2759"/>
<dbReference type="AlphaFoldDB" id="A0A1B9FWM4"/>
<evidence type="ECO:0000259" key="3">
    <source>
        <dbReference type="Pfam" id="PF07910"/>
    </source>
</evidence>
<name>A0A1B9FWM4_9TREE</name>
<dbReference type="GO" id="GO:0016787">
    <property type="term" value="F:hydrolase activity"/>
    <property type="evidence" value="ECO:0007669"/>
    <property type="project" value="UniProtKB-KW"/>
</dbReference>
<reference evidence="4" key="2">
    <citation type="submission" date="2014-01" db="EMBL/GenBank/DDBJ databases">
        <title>Evolution of pathogenesis and genome organization in the Tremellales.</title>
        <authorList>
            <person name="Cuomo C."/>
            <person name="Litvintseva A."/>
            <person name="Heitman J."/>
            <person name="Chen Y."/>
            <person name="Sun S."/>
            <person name="Springer D."/>
            <person name="Dromer F."/>
            <person name="Young S."/>
            <person name="Zeng Q."/>
            <person name="Chapman S."/>
            <person name="Gujja S."/>
            <person name="Saif S."/>
            <person name="Birren B."/>
        </authorList>
    </citation>
    <scope>NUCLEOTIDE SEQUENCE</scope>
    <source>
        <strain evidence="4">CBS 10118</strain>
    </source>
</reference>
<reference evidence="4" key="1">
    <citation type="submission" date="2013-07" db="EMBL/GenBank/DDBJ databases">
        <title>The Genome Sequence of Cryptococcus bestiolae CBS10118.</title>
        <authorList>
            <consortium name="The Broad Institute Genome Sequencing Platform"/>
            <person name="Cuomo C."/>
            <person name="Litvintseva A."/>
            <person name="Chen Y."/>
            <person name="Heitman J."/>
            <person name="Sun S."/>
            <person name="Springer D."/>
            <person name="Dromer F."/>
            <person name="Young S.K."/>
            <person name="Zeng Q."/>
            <person name="Gargeya S."/>
            <person name="Fitzgerald M."/>
            <person name="Abouelleil A."/>
            <person name="Alvarado L."/>
            <person name="Berlin A.M."/>
            <person name="Chapman S.B."/>
            <person name="Dewar J."/>
            <person name="Goldberg J."/>
            <person name="Griggs A."/>
            <person name="Gujja S."/>
            <person name="Hansen M."/>
            <person name="Howarth C."/>
            <person name="Imamovic A."/>
            <person name="Larimer J."/>
            <person name="McCowan C."/>
            <person name="Murphy C."/>
            <person name="Pearson M."/>
            <person name="Priest M."/>
            <person name="Roberts A."/>
            <person name="Saif S."/>
            <person name="Shea T."/>
            <person name="Sykes S."/>
            <person name="Wortman J."/>
            <person name="Nusbaum C."/>
            <person name="Birren B."/>
        </authorList>
    </citation>
    <scope>NUCLEOTIDE SEQUENCE [LARGE SCALE GENOMIC DNA]</scope>
    <source>
        <strain evidence="4">CBS 10118</strain>
    </source>
</reference>
<evidence type="ECO:0000256" key="2">
    <source>
        <dbReference type="SAM" id="MobiDB-lite"/>
    </source>
</evidence>
<feature type="region of interest" description="Disordered" evidence="2">
    <location>
        <begin position="125"/>
        <end position="152"/>
    </location>
</feature>
<evidence type="ECO:0000256" key="1">
    <source>
        <dbReference type="ARBA" id="ARBA00022801"/>
    </source>
</evidence>
<feature type="region of interest" description="Disordered" evidence="2">
    <location>
        <begin position="24"/>
        <end position="60"/>
    </location>
</feature>
<gene>
    <name evidence="4" type="ORF">I302_07521</name>
</gene>
<feature type="compositionally biased region" description="Polar residues" evidence="2">
    <location>
        <begin position="41"/>
        <end position="60"/>
    </location>
</feature>
<protein>
    <recommendedName>
        <fullName evidence="3">UFSP1/2/DUB catalytic domain-containing protein</fullName>
    </recommendedName>
</protein>
<feature type="domain" description="UFSP1/2/DUB catalytic" evidence="3">
    <location>
        <begin position="245"/>
        <end position="444"/>
    </location>
</feature>